<reference evidence="1 2" key="1">
    <citation type="submission" date="2023-01" db="EMBL/GenBank/DDBJ databases">
        <authorList>
            <person name="Kreplak J."/>
        </authorList>
    </citation>
    <scope>NUCLEOTIDE SEQUENCE [LARGE SCALE GENOMIC DNA]</scope>
</reference>
<dbReference type="Proteomes" id="UP001157006">
    <property type="component" value="Chromosome 3"/>
</dbReference>
<name>A0AAV1A6K3_VICFA</name>
<accession>A0AAV1A6K3</accession>
<protein>
    <submittedName>
        <fullName evidence="1">Uncharacterized protein</fullName>
    </submittedName>
</protein>
<dbReference type="AlphaFoldDB" id="A0AAV1A6K3"/>
<proteinExistence type="predicted"/>
<organism evidence="1 2">
    <name type="scientific">Vicia faba</name>
    <name type="common">Broad bean</name>
    <name type="synonym">Faba vulgaris</name>
    <dbReference type="NCBI Taxonomy" id="3906"/>
    <lineage>
        <taxon>Eukaryota</taxon>
        <taxon>Viridiplantae</taxon>
        <taxon>Streptophyta</taxon>
        <taxon>Embryophyta</taxon>
        <taxon>Tracheophyta</taxon>
        <taxon>Spermatophyta</taxon>
        <taxon>Magnoliopsida</taxon>
        <taxon>eudicotyledons</taxon>
        <taxon>Gunneridae</taxon>
        <taxon>Pentapetalae</taxon>
        <taxon>rosids</taxon>
        <taxon>fabids</taxon>
        <taxon>Fabales</taxon>
        <taxon>Fabaceae</taxon>
        <taxon>Papilionoideae</taxon>
        <taxon>50 kb inversion clade</taxon>
        <taxon>NPAAA clade</taxon>
        <taxon>Hologalegina</taxon>
        <taxon>IRL clade</taxon>
        <taxon>Fabeae</taxon>
        <taxon>Vicia</taxon>
    </lineage>
</organism>
<keyword evidence="2" id="KW-1185">Reference proteome</keyword>
<evidence type="ECO:0000313" key="1">
    <source>
        <dbReference type="EMBL" id="CAI8605238.1"/>
    </source>
</evidence>
<evidence type="ECO:0000313" key="2">
    <source>
        <dbReference type="Proteomes" id="UP001157006"/>
    </source>
</evidence>
<sequence>MHIFPRKSESSDVSPLKRIELIRFLSENVHSFWVASITQGCIFSQEVCVQTVLRITVFLISANSDLPPPSSPDFRFLTTVGLFFLSTLQLPPSTISLRPQLPSSAISLGPQLPPSVTSLCLQLPCVRNLLPSCLASSQPVHSAPVSLDSSSSYTSSVFRSHFGELCIY</sequence>
<gene>
    <name evidence="1" type="ORF">VFH_III173400</name>
</gene>
<dbReference type="EMBL" id="OX451738">
    <property type="protein sequence ID" value="CAI8605238.1"/>
    <property type="molecule type" value="Genomic_DNA"/>
</dbReference>